<keyword evidence="1" id="KW-0378">Hydrolase</keyword>
<evidence type="ECO:0000313" key="1">
    <source>
        <dbReference type="EMBL" id="MEN7537004.1"/>
    </source>
</evidence>
<dbReference type="EMBL" id="JBDLBR010000002">
    <property type="protein sequence ID" value="MEN7537004.1"/>
    <property type="molecule type" value="Genomic_DNA"/>
</dbReference>
<sequence>MAKKSLPRPKDAEEEQSACWLCGRSLGHKVQQHHLVPKAKKGKATVPVQPICHRAIHAHATNGELARMEGSHAELMQQEGIARFVGWVADKPPDFYAPTRRRRQG</sequence>
<proteinExistence type="predicted"/>
<dbReference type="Proteomes" id="UP001484535">
    <property type="component" value="Unassembled WGS sequence"/>
</dbReference>
<keyword evidence="1" id="KW-0255">Endonuclease</keyword>
<comment type="caution">
    <text evidence="1">The sequence shown here is derived from an EMBL/GenBank/DDBJ whole genome shotgun (WGS) entry which is preliminary data.</text>
</comment>
<gene>
    <name evidence="1" type="ORF">ABDJ38_07440</name>
</gene>
<dbReference type="RefSeq" id="WP_346784454.1">
    <property type="nucleotide sequence ID" value="NZ_JBDLBR010000002.1"/>
</dbReference>
<dbReference type="PANTHER" id="PTHR37827:SF1">
    <property type="entry name" value="HNH DOMAIN-CONTAINING PROTEIN"/>
    <property type="match status" value="1"/>
</dbReference>
<keyword evidence="2" id="KW-1185">Reference proteome</keyword>
<accession>A0ABV0CVV7</accession>
<dbReference type="GO" id="GO:0004519">
    <property type="term" value="F:endonuclease activity"/>
    <property type="evidence" value="ECO:0007669"/>
    <property type="project" value="UniProtKB-KW"/>
</dbReference>
<protein>
    <submittedName>
        <fullName evidence="1">HNH endonuclease</fullName>
    </submittedName>
</protein>
<reference evidence="1 2" key="1">
    <citation type="submission" date="2024-05" db="EMBL/GenBank/DDBJ databases">
        <authorList>
            <person name="Park S."/>
        </authorList>
    </citation>
    <scope>NUCLEOTIDE SEQUENCE [LARGE SCALE GENOMIC DNA]</scope>
    <source>
        <strain evidence="1 2">DGU5</strain>
    </source>
</reference>
<evidence type="ECO:0000313" key="2">
    <source>
        <dbReference type="Proteomes" id="UP001484535"/>
    </source>
</evidence>
<name>A0ABV0CVV7_9SPHN</name>
<keyword evidence="1" id="KW-0540">Nuclease</keyword>
<organism evidence="1 2">
    <name type="scientific">Aurantiacibacter flavus</name>
    <dbReference type="NCBI Taxonomy" id="3145232"/>
    <lineage>
        <taxon>Bacteria</taxon>
        <taxon>Pseudomonadati</taxon>
        <taxon>Pseudomonadota</taxon>
        <taxon>Alphaproteobacteria</taxon>
        <taxon>Sphingomonadales</taxon>
        <taxon>Erythrobacteraceae</taxon>
        <taxon>Aurantiacibacter</taxon>
    </lineage>
</organism>
<dbReference type="PANTHER" id="PTHR37827">
    <property type="entry name" value="TUDOR DOMAIN-CONTAINING PROTEIN"/>
    <property type="match status" value="1"/>
</dbReference>